<dbReference type="GO" id="GO:0008233">
    <property type="term" value="F:peptidase activity"/>
    <property type="evidence" value="ECO:0007669"/>
    <property type="project" value="InterPro"/>
</dbReference>
<dbReference type="SUPFAM" id="SSF52096">
    <property type="entry name" value="ClpP/crotonase"/>
    <property type="match status" value="1"/>
</dbReference>
<dbReference type="InterPro" id="IPR029045">
    <property type="entry name" value="ClpP/crotonase-like_dom_sf"/>
</dbReference>
<dbReference type="PANTHER" id="PTHR42987:SF4">
    <property type="entry name" value="PROTEASE SOHB-RELATED"/>
    <property type="match status" value="1"/>
</dbReference>
<protein>
    <recommendedName>
        <fullName evidence="2">Peptidase S49 domain-containing protein</fullName>
    </recommendedName>
</protein>
<comment type="caution">
    <text evidence="3">The sequence shown here is derived from an EMBL/GenBank/DDBJ whole genome shotgun (WGS) entry which is preliminary data.</text>
</comment>
<dbReference type="AlphaFoldDB" id="A0A0F9H7F4"/>
<dbReference type="InterPro" id="IPR002142">
    <property type="entry name" value="Peptidase_S49"/>
</dbReference>
<comment type="similarity">
    <text evidence="1">Belongs to the peptidase S49 family.</text>
</comment>
<dbReference type="Gene3D" id="6.20.330.10">
    <property type="match status" value="1"/>
</dbReference>
<reference evidence="3" key="1">
    <citation type="journal article" date="2015" name="Nature">
        <title>Complex archaea that bridge the gap between prokaryotes and eukaryotes.</title>
        <authorList>
            <person name="Spang A."/>
            <person name="Saw J.H."/>
            <person name="Jorgensen S.L."/>
            <person name="Zaremba-Niedzwiedzka K."/>
            <person name="Martijn J."/>
            <person name="Lind A.E."/>
            <person name="van Eijk R."/>
            <person name="Schleper C."/>
            <person name="Guy L."/>
            <person name="Ettema T.J."/>
        </authorList>
    </citation>
    <scope>NUCLEOTIDE SEQUENCE</scope>
</reference>
<sequence>METDCRSVLTEHGTIWAIVPERLWGLLAGEPRQEVGAAKVYRQRFGWVTMGLGEDRTLTADVRVPRLPKSASSIGVLPLLGVITQRDGFWGTSTEAYGQAFDDLMQNDRIGAVVLEIDSPGGSVYGVGELAEKIRSARGQGKPIVAVANSLAASAAYWIGSQADQFIVTPGGEAGSIGVFSVHFDQTEWLAKEGVKVTITKVPEFKAEGYLEPLSEAAQEAERAAIEGYYDQFVDAVAAGRNVSRRAVREEFGKGRVFRAEQAVESGMADRVATLEEVLVGMAKTVGGKRKGASVEDAERRIRVREAQ</sequence>
<organism evidence="3">
    <name type="scientific">marine sediment metagenome</name>
    <dbReference type="NCBI Taxonomy" id="412755"/>
    <lineage>
        <taxon>unclassified sequences</taxon>
        <taxon>metagenomes</taxon>
        <taxon>ecological metagenomes</taxon>
    </lineage>
</organism>
<dbReference type="GO" id="GO:0006508">
    <property type="term" value="P:proteolysis"/>
    <property type="evidence" value="ECO:0007669"/>
    <property type="project" value="InterPro"/>
</dbReference>
<gene>
    <name evidence="3" type="ORF">LCGC14_2033630</name>
</gene>
<evidence type="ECO:0000313" key="3">
    <source>
        <dbReference type="EMBL" id="KKL77565.1"/>
    </source>
</evidence>
<dbReference type="CDD" id="cd07022">
    <property type="entry name" value="S49_Sppa_36K_type"/>
    <property type="match status" value="1"/>
</dbReference>
<name>A0A0F9H7F4_9ZZZZ</name>
<feature type="domain" description="Peptidase S49" evidence="2">
    <location>
        <begin position="138"/>
        <end position="286"/>
    </location>
</feature>
<dbReference type="Pfam" id="PF01343">
    <property type="entry name" value="Peptidase_S49"/>
    <property type="match status" value="1"/>
</dbReference>
<dbReference type="PANTHER" id="PTHR42987">
    <property type="entry name" value="PEPTIDASE S49"/>
    <property type="match status" value="1"/>
</dbReference>
<dbReference type="Gene3D" id="3.90.226.10">
    <property type="entry name" value="2-enoyl-CoA Hydratase, Chain A, domain 1"/>
    <property type="match status" value="1"/>
</dbReference>
<evidence type="ECO:0000256" key="1">
    <source>
        <dbReference type="ARBA" id="ARBA00008683"/>
    </source>
</evidence>
<proteinExistence type="inferred from homology"/>
<evidence type="ECO:0000259" key="2">
    <source>
        <dbReference type="Pfam" id="PF01343"/>
    </source>
</evidence>
<dbReference type="EMBL" id="LAZR01023715">
    <property type="protein sequence ID" value="KKL77565.1"/>
    <property type="molecule type" value="Genomic_DNA"/>
</dbReference>
<accession>A0A0F9H7F4</accession>
<dbReference type="InterPro" id="IPR033855">
    <property type="entry name" value="Protein_C"/>
</dbReference>